<dbReference type="STRING" id="1122180.Lokhon_01859"/>
<dbReference type="InterPro" id="IPR046367">
    <property type="entry name" value="GapR-like_DNA-bd"/>
</dbReference>
<dbReference type="Pfam" id="PF09397">
    <property type="entry name" value="FtsK_gamma"/>
    <property type="match status" value="1"/>
</dbReference>
<dbReference type="SUPFAM" id="SSF46785">
    <property type="entry name" value="Winged helix' DNA-binding domain"/>
    <property type="match status" value="1"/>
</dbReference>
<dbReference type="Gene3D" id="1.10.10.10">
    <property type="entry name" value="Winged helix-like DNA-binding domain superfamily/Winged helix DNA-binding domain"/>
    <property type="match status" value="1"/>
</dbReference>
<dbReference type="Proteomes" id="UP000025047">
    <property type="component" value="Unassembled WGS sequence"/>
</dbReference>
<dbReference type="EMBL" id="APGJ01000006">
    <property type="protein sequence ID" value="EYD71789.1"/>
    <property type="molecule type" value="Genomic_DNA"/>
</dbReference>
<gene>
    <name evidence="3" type="ORF">Lokhon_01859</name>
</gene>
<accession>A0A017HDB4</accession>
<keyword evidence="1" id="KW-0175">Coiled coil</keyword>
<dbReference type="InterPro" id="IPR036388">
    <property type="entry name" value="WH-like_DNA-bd_sf"/>
</dbReference>
<evidence type="ECO:0000256" key="1">
    <source>
        <dbReference type="SAM" id="Coils"/>
    </source>
</evidence>
<organism evidence="3 4">
    <name type="scientific">Limimaricola hongkongensis DSM 17492</name>
    <dbReference type="NCBI Taxonomy" id="1122180"/>
    <lineage>
        <taxon>Bacteria</taxon>
        <taxon>Pseudomonadati</taxon>
        <taxon>Pseudomonadota</taxon>
        <taxon>Alphaproteobacteria</taxon>
        <taxon>Rhodobacterales</taxon>
        <taxon>Paracoccaceae</taxon>
        <taxon>Limimaricola</taxon>
    </lineage>
</organism>
<evidence type="ECO:0000313" key="3">
    <source>
        <dbReference type="EMBL" id="EYD71789.1"/>
    </source>
</evidence>
<feature type="coiled-coil region" evidence="1">
    <location>
        <begin position="110"/>
        <end position="144"/>
    </location>
</feature>
<dbReference type="OrthoDB" id="9813793at2"/>
<evidence type="ECO:0000259" key="2">
    <source>
        <dbReference type="SMART" id="SM00843"/>
    </source>
</evidence>
<proteinExistence type="predicted"/>
<dbReference type="InterPro" id="IPR018541">
    <property type="entry name" value="Ftsk_gamma"/>
</dbReference>
<name>A0A017HDB4_9RHOB</name>
<evidence type="ECO:0000313" key="4">
    <source>
        <dbReference type="Proteomes" id="UP000025047"/>
    </source>
</evidence>
<dbReference type="PATRIC" id="fig|1122180.6.peg.1841"/>
<dbReference type="InterPro" id="IPR036390">
    <property type="entry name" value="WH_DNA-bd_sf"/>
</dbReference>
<sequence>MNEQTAIPIPSEADVIAAAVVDPMIRSAAAYVIRTGKVSVKGIREACMVGPYRAGEIIASLEALGVVGPADRTEKRLVLLDALPPALDPKAAKARMKETPEDVAVRTNAENAAGEELRQFIERVEHLEAEKKDIAEQIKEVMAEAKGRGYDTKILRKVIALRKRDADDIAEGEAVLDMYKAALGMS</sequence>
<protein>
    <recommendedName>
        <fullName evidence="2">FtsK gamma domain-containing protein</fullName>
    </recommendedName>
</protein>
<dbReference type="HOGENOM" id="CLU_1254978_0_0_5"/>
<keyword evidence="4" id="KW-1185">Reference proteome</keyword>
<dbReference type="SMART" id="SM00843">
    <property type="entry name" value="Ftsk_gamma"/>
    <property type="match status" value="1"/>
</dbReference>
<dbReference type="NCBIfam" id="NF010247">
    <property type="entry name" value="PRK13694.1"/>
    <property type="match status" value="1"/>
</dbReference>
<reference evidence="3 4" key="1">
    <citation type="submission" date="2013-03" db="EMBL/GenBank/DDBJ databases">
        <authorList>
            <person name="Fiebig A."/>
            <person name="Goeker M."/>
            <person name="Klenk H.-P.P."/>
        </authorList>
    </citation>
    <scope>NUCLEOTIDE SEQUENCE [LARGE SCALE GENOMIC DNA]</scope>
    <source>
        <strain evidence="3 4">DSM 17492</strain>
    </source>
</reference>
<dbReference type="GO" id="GO:0003677">
    <property type="term" value="F:DNA binding"/>
    <property type="evidence" value="ECO:0007669"/>
    <property type="project" value="InterPro"/>
</dbReference>
<feature type="domain" description="FtsK gamma" evidence="2">
    <location>
        <begin position="18"/>
        <end position="83"/>
    </location>
</feature>
<comment type="caution">
    <text evidence="3">The sequence shown here is derived from an EMBL/GenBank/DDBJ whole genome shotgun (WGS) entry which is preliminary data.</text>
</comment>
<dbReference type="AlphaFoldDB" id="A0A017HDB4"/>
<dbReference type="Pfam" id="PF10073">
    <property type="entry name" value="GapR_DNA-bd"/>
    <property type="match status" value="1"/>
</dbReference>
<dbReference type="eggNOG" id="COG3750">
    <property type="taxonomic scope" value="Bacteria"/>
</dbReference>